<dbReference type="Pfam" id="PF06985">
    <property type="entry name" value="HET"/>
    <property type="match status" value="1"/>
</dbReference>
<evidence type="ECO:0000313" key="2">
    <source>
        <dbReference type="EMBL" id="OJZ90667.1"/>
    </source>
</evidence>
<name>A0A1M3TUV4_ASPLC</name>
<evidence type="ECO:0000259" key="1">
    <source>
        <dbReference type="Pfam" id="PF06985"/>
    </source>
</evidence>
<protein>
    <recommendedName>
        <fullName evidence="1">Heterokaryon incompatibility domain-containing protein</fullName>
    </recommendedName>
</protein>
<dbReference type="AlphaFoldDB" id="A0A1M3TUV4"/>
<dbReference type="VEuPathDB" id="FungiDB:ASPFODRAFT_67677"/>
<dbReference type="InterPro" id="IPR052895">
    <property type="entry name" value="HetReg/Transcr_Mod"/>
</dbReference>
<reference evidence="3" key="1">
    <citation type="journal article" date="2017" name="Genome Biol.">
        <title>Comparative genomics reveals high biological diversity and specific adaptations in the industrially and medically important fungal genus Aspergillus.</title>
        <authorList>
            <person name="de Vries R.P."/>
            <person name="Riley R."/>
            <person name="Wiebenga A."/>
            <person name="Aguilar-Osorio G."/>
            <person name="Amillis S."/>
            <person name="Uchima C.A."/>
            <person name="Anderluh G."/>
            <person name="Asadollahi M."/>
            <person name="Askin M."/>
            <person name="Barry K."/>
            <person name="Battaglia E."/>
            <person name="Bayram O."/>
            <person name="Benocci T."/>
            <person name="Braus-Stromeyer S.A."/>
            <person name="Caldana C."/>
            <person name="Canovas D."/>
            <person name="Cerqueira G.C."/>
            <person name="Chen F."/>
            <person name="Chen W."/>
            <person name="Choi C."/>
            <person name="Clum A."/>
            <person name="Dos Santos R.A."/>
            <person name="Damasio A.R."/>
            <person name="Diallinas G."/>
            <person name="Emri T."/>
            <person name="Fekete E."/>
            <person name="Flipphi M."/>
            <person name="Freyberg S."/>
            <person name="Gallo A."/>
            <person name="Gournas C."/>
            <person name="Habgood R."/>
            <person name="Hainaut M."/>
            <person name="Harispe M.L."/>
            <person name="Henrissat B."/>
            <person name="Hilden K.S."/>
            <person name="Hope R."/>
            <person name="Hossain A."/>
            <person name="Karabika E."/>
            <person name="Karaffa L."/>
            <person name="Karanyi Z."/>
            <person name="Krasevec N."/>
            <person name="Kuo A."/>
            <person name="Kusch H."/>
            <person name="LaButti K."/>
            <person name="Lagendijk E.L."/>
            <person name="Lapidus A."/>
            <person name="Levasseur A."/>
            <person name="Lindquist E."/>
            <person name="Lipzen A."/>
            <person name="Logrieco A.F."/>
            <person name="MacCabe A."/>
            <person name="Maekelae M.R."/>
            <person name="Malavazi I."/>
            <person name="Melin P."/>
            <person name="Meyer V."/>
            <person name="Mielnichuk N."/>
            <person name="Miskei M."/>
            <person name="Molnar A.P."/>
            <person name="Mule G."/>
            <person name="Ngan C.Y."/>
            <person name="Orejas M."/>
            <person name="Orosz E."/>
            <person name="Ouedraogo J.P."/>
            <person name="Overkamp K.M."/>
            <person name="Park H.-S."/>
            <person name="Perrone G."/>
            <person name="Piumi F."/>
            <person name="Punt P.J."/>
            <person name="Ram A.F."/>
            <person name="Ramon A."/>
            <person name="Rauscher S."/>
            <person name="Record E."/>
            <person name="Riano-Pachon D.M."/>
            <person name="Robert V."/>
            <person name="Roehrig J."/>
            <person name="Ruller R."/>
            <person name="Salamov A."/>
            <person name="Salih N.S."/>
            <person name="Samson R.A."/>
            <person name="Sandor E."/>
            <person name="Sanguinetti M."/>
            <person name="Schuetze T."/>
            <person name="Sepcic K."/>
            <person name="Shelest E."/>
            <person name="Sherlock G."/>
            <person name="Sophianopoulou V."/>
            <person name="Squina F.M."/>
            <person name="Sun H."/>
            <person name="Susca A."/>
            <person name="Todd R.B."/>
            <person name="Tsang A."/>
            <person name="Unkles S.E."/>
            <person name="van de Wiele N."/>
            <person name="van Rossen-Uffink D."/>
            <person name="Oliveira J.V."/>
            <person name="Vesth T.C."/>
            <person name="Visser J."/>
            <person name="Yu J.-H."/>
            <person name="Zhou M."/>
            <person name="Andersen M.R."/>
            <person name="Archer D.B."/>
            <person name="Baker S.E."/>
            <person name="Benoit I."/>
            <person name="Brakhage A.A."/>
            <person name="Braus G.H."/>
            <person name="Fischer R."/>
            <person name="Frisvad J.C."/>
            <person name="Goldman G.H."/>
            <person name="Houbraken J."/>
            <person name="Oakley B."/>
            <person name="Pocsi I."/>
            <person name="Scazzocchio C."/>
            <person name="Seiboth B."/>
            <person name="vanKuyk P.A."/>
            <person name="Wortman J."/>
            <person name="Dyer P.S."/>
            <person name="Grigoriev I.V."/>
        </authorList>
    </citation>
    <scope>NUCLEOTIDE SEQUENCE [LARGE SCALE GENOMIC DNA]</scope>
    <source>
        <strain evidence="3">CBS 106.47</strain>
    </source>
</reference>
<dbReference type="PANTHER" id="PTHR24148">
    <property type="entry name" value="ANKYRIN REPEAT DOMAIN-CONTAINING PROTEIN 39 HOMOLOG-RELATED"/>
    <property type="match status" value="1"/>
</dbReference>
<dbReference type="InterPro" id="IPR010730">
    <property type="entry name" value="HET"/>
</dbReference>
<dbReference type="OrthoDB" id="5125733at2759"/>
<dbReference type="EMBL" id="KV878237">
    <property type="protein sequence ID" value="OJZ90667.1"/>
    <property type="molecule type" value="Genomic_DNA"/>
</dbReference>
<evidence type="ECO:0000313" key="3">
    <source>
        <dbReference type="Proteomes" id="UP000184063"/>
    </source>
</evidence>
<feature type="domain" description="Heterokaryon incompatibility" evidence="1">
    <location>
        <begin position="74"/>
        <end position="166"/>
    </location>
</feature>
<gene>
    <name evidence="2" type="ORF">ASPFODRAFT_67677</name>
</gene>
<accession>A0A1M3TUV4</accession>
<dbReference type="Proteomes" id="UP000184063">
    <property type="component" value="Unassembled WGS sequence"/>
</dbReference>
<sequence>MTKSIECGFLSQAPHMMPQYCEFRKPLSELNGATLDLSKLVAKRFRFLVIDSLLNDQVLEITSFSALPTDGNRFATISYPWQGLTPLVPPSLGQFSVKGAESGGSISVNVLRTCCRAARQYHDMIGPCNLLWIDRLCIKQQDKEDKNWQIRHMFDIYRSCAVCLVLPGGLGRLIDPTERSTWAQRAWTLQEAIAPPIVLVVFQWKFPDLYGGRDCEPVETIEPFNSGALSLEGLVVAVRKGLWVYSRLRRPGDPGYDVVQEELSRLRGIDCISFSEGSLSKPGSSQFEEFSDHEEDRTEIRFRMQTITSDQAYLLWLTSETSKPNDFGEVNSDKLQVALWKATWIRSSSRPVDMVFSIMGLFGVSLGPSKFHRDDRVGATLALASAALQKGSTAAWLGAYLELDPCPFMSSFPSFPNTSESGGCTIKTATGLMNVEDLVNVMNIVLPTRSATLDSQGYLHLKSQALPLVRSEEGSSSSANHISAHNGAWVLDSSNKGHSRYYAITFGRRVWIVPGAEPCLIFADPIVLIIIERHSTKPDLFHRISHASVTEDFIAKWEEYEFAIGGPNKFGS</sequence>
<dbReference type="PANTHER" id="PTHR24148:SF64">
    <property type="entry name" value="HETEROKARYON INCOMPATIBILITY DOMAIN-CONTAINING PROTEIN"/>
    <property type="match status" value="1"/>
</dbReference>
<proteinExistence type="predicted"/>
<organism evidence="2 3">
    <name type="scientific">Aspergillus luchuensis (strain CBS 106.47)</name>
    <dbReference type="NCBI Taxonomy" id="1137211"/>
    <lineage>
        <taxon>Eukaryota</taxon>
        <taxon>Fungi</taxon>
        <taxon>Dikarya</taxon>
        <taxon>Ascomycota</taxon>
        <taxon>Pezizomycotina</taxon>
        <taxon>Eurotiomycetes</taxon>
        <taxon>Eurotiomycetidae</taxon>
        <taxon>Eurotiales</taxon>
        <taxon>Aspergillaceae</taxon>
        <taxon>Aspergillus</taxon>
        <taxon>Aspergillus subgen. Circumdati</taxon>
    </lineage>
</organism>